<keyword evidence="2" id="KW-0805">Transcription regulation</keyword>
<evidence type="ECO:0000313" key="7">
    <source>
        <dbReference type="Proteomes" id="UP000077875"/>
    </source>
</evidence>
<proteinExistence type="inferred from homology"/>
<evidence type="ECO:0000259" key="5">
    <source>
        <dbReference type="PROSITE" id="PS50931"/>
    </source>
</evidence>
<dbReference type="InterPro" id="IPR000847">
    <property type="entry name" value="LysR_HTH_N"/>
</dbReference>
<dbReference type="PANTHER" id="PTHR30419">
    <property type="entry name" value="HTH-TYPE TRANSCRIPTIONAL REGULATOR YBHD"/>
    <property type="match status" value="1"/>
</dbReference>
<evidence type="ECO:0000256" key="2">
    <source>
        <dbReference type="ARBA" id="ARBA00023015"/>
    </source>
</evidence>
<evidence type="ECO:0000256" key="1">
    <source>
        <dbReference type="ARBA" id="ARBA00009437"/>
    </source>
</evidence>
<dbReference type="SUPFAM" id="SSF46785">
    <property type="entry name" value="Winged helix' DNA-binding domain"/>
    <property type="match status" value="1"/>
</dbReference>
<dbReference type="GO" id="GO:0003700">
    <property type="term" value="F:DNA-binding transcription factor activity"/>
    <property type="evidence" value="ECO:0007669"/>
    <property type="project" value="InterPro"/>
</dbReference>
<evidence type="ECO:0000256" key="3">
    <source>
        <dbReference type="ARBA" id="ARBA00023125"/>
    </source>
</evidence>
<name>A0A172YE14_9GAMM</name>
<dbReference type="GO" id="GO:0003677">
    <property type="term" value="F:DNA binding"/>
    <property type="evidence" value="ECO:0007669"/>
    <property type="project" value="UniProtKB-KW"/>
</dbReference>
<dbReference type="InterPro" id="IPR005119">
    <property type="entry name" value="LysR_subst-bd"/>
</dbReference>
<keyword evidence="4" id="KW-0804">Transcription</keyword>
<dbReference type="FunFam" id="1.10.10.10:FF:000001">
    <property type="entry name" value="LysR family transcriptional regulator"/>
    <property type="match status" value="1"/>
</dbReference>
<dbReference type="PROSITE" id="PS50931">
    <property type="entry name" value="HTH_LYSR"/>
    <property type="match status" value="1"/>
</dbReference>
<dbReference type="Proteomes" id="UP000077875">
    <property type="component" value="Chromosome"/>
</dbReference>
<dbReference type="RefSeq" id="WP_064122283.1">
    <property type="nucleotide sequence ID" value="NZ_CP015243.1"/>
</dbReference>
<protein>
    <recommendedName>
        <fullName evidence="5">HTH lysR-type domain-containing protein</fullName>
    </recommendedName>
</protein>
<dbReference type="KEGG" id="haa:A5892_07530"/>
<dbReference type="InterPro" id="IPR036390">
    <property type="entry name" value="WH_DNA-bd_sf"/>
</dbReference>
<dbReference type="InterPro" id="IPR050950">
    <property type="entry name" value="HTH-type_LysR_regulators"/>
</dbReference>
<feature type="domain" description="HTH lysR-type" evidence="5">
    <location>
        <begin position="1"/>
        <end position="58"/>
    </location>
</feature>
<dbReference type="Pfam" id="PF03466">
    <property type="entry name" value="LysR_substrate"/>
    <property type="match status" value="1"/>
</dbReference>
<dbReference type="EMBL" id="CP015243">
    <property type="protein sequence ID" value="ANF57332.1"/>
    <property type="molecule type" value="Genomic_DNA"/>
</dbReference>
<dbReference type="InterPro" id="IPR036388">
    <property type="entry name" value="WH-like_DNA-bd_sf"/>
</dbReference>
<evidence type="ECO:0000313" key="6">
    <source>
        <dbReference type="EMBL" id="ANF57332.1"/>
    </source>
</evidence>
<sequence>MQLRSLHYFDAVARCRSLRQAAALLHIVPTALSRQIVQLEHELGAKLIERSPKGVRLTAAGELLAEQASRTLKELDRVRERIDDLRELGAGHVSLYVTEGLAAGLVAPVLARLTRDHPRLRFTLCIQSAPAIVRALREGVCDIGVAFFIDEEEGIERRRVGRLEQCMIVAPSHPLANAQRVSLATLAAQQLALPDQGYGVRRTLDALAKVAGVEIDPAYVTASIEMQKALARSGAAALVLPRLAVAHECVQGEFVAVPIDEPRLSRVAIDLCVPAHAQPGFAVVETLARLAHAFDEGGVAQTCAA</sequence>
<dbReference type="STRING" id="376489.A5892_07530"/>
<accession>A0A172YE14</accession>
<dbReference type="Gene3D" id="1.10.10.10">
    <property type="entry name" value="Winged helix-like DNA-binding domain superfamily/Winged helix DNA-binding domain"/>
    <property type="match status" value="1"/>
</dbReference>
<dbReference type="GO" id="GO:0005829">
    <property type="term" value="C:cytosol"/>
    <property type="evidence" value="ECO:0007669"/>
    <property type="project" value="TreeGrafter"/>
</dbReference>
<comment type="similarity">
    <text evidence="1">Belongs to the LysR transcriptional regulatory family.</text>
</comment>
<gene>
    <name evidence="6" type="ORF">A5892_07530</name>
</gene>
<dbReference type="Gene3D" id="3.40.190.10">
    <property type="entry name" value="Periplasmic binding protein-like II"/>
    <property type="match status" value="2"/>
</dbReference>
<keyword evidence="7" id="KW-1185">Reference proteome</keyword>
<reference evidence="6 7" key="1">
    <citation type="submission" date="2016-04" db="EMBL/GenBank/DDBJ databases">
        <title>Complete Genome Sequence of Halotalea alkalilenta IHB B 13600.</title>
        <authorList>
            <person name="Swarnkar M.K."/>
            <person name="Sharma A."/>
            <person name="Kaushal K."/>
            <person name="Soni R."/>
            <person name="Rana S."/>
            <person name="Singh A.K."/>
            <person name="Gulati A."/>
        </authorList>
    </citation>
    <scope>NUCLEOTIDE SEQUENCE [LARGE SCALE GENOMIC DNA]</scope>
    <source>
        <strain evidence="6 7">IHB B 13600</strain>
    </source>
</reference>
<dbReference type="AlphaFoldDB" id="A0A172YE14"/>
<dbReference type="SUPFAM" id="SSF53850">
    <property type="entry name" value="Periplasmic binding protein-like II"/>
    <property type="match status" value="1"/>
</dbReference>
<dbReference type="Pfam" id="PF00126">
    <property type="entry name" value="HTH_1"/>
    <property type="match status" value="1"/>
</dbReference>
<evidence type="ECO:0000256" key="4">
    <source>
        <dbReference type="ARBA" id="ARBA00023163"/>
    </source>
</evidence>
<dbReference type="PANTHER" id="PTHR30419:SF8">
    <property type="entry name" value="NITROGEN ASSIMILATION TRANSCRIPTIONAL ACTIVATOR-RELATED"/>
    <property type="match status" value="1"/>
</dbReference>
<keyword evidence="3" id="KW-0238">DNA-binding</keyword>
<organism evidence="6 7">
    <name type="scientific">Halotalea alkalilenta</name>
    <dbReference type="NCBI Taxonomy" id="376489"/>
    <lineage>
        <taxon>Bacteria</taxon>
        <taxon>Pseudomonadati</taxon>
        <taxon>Pseudomonadota</taxon>
        <taxon>Gammaproteobacteria</taxon>
        <taxon>Oceanospirillales</taxon>
        <taxon>Halomonadaceae</taxon>
        <taxon>Halotalea</taxon>
    </lineage>
</organism>